<dbReference type="EMBL" id="LAZR01027932">
    <property type="protein sequence ID" value="KKL64151.1"/>
    <property type="molecule type" value="Genomic_DNA"/>
</dbReference>
<sequence>MNVYEFFDPYEHSHLEAFQTLQDTGSWPKGFLPKDTVIPNHWQMMITAKIADAWMEENL</sequence>
<protein>
    <submittedName>
        <fullName evidence="1">Uncharacterized protein</fullName>
    </submittedName>
</protein>
<gene>
    <name evidence="1" type="ORF">LCGC14_2167870</name>
</gene>
<name>A0A0F9ED33_9ZZZZ</name>
<evidence type="ECO:0000313" key="1">
    <source>
        <dbReference type="EMBL" id="KKL64151.1"/>
    </source>
</evidence>
<proteinExistence type="predicted"/>
<accession>A0A0F9ED33</accession>
<comment type="caution">
    <text evidence="1">The sequence shown here is derived from an EMBL/GenBank/DDBJ whole genome shotgun (WGS) entry which is preliminary data.</text>
</comment>
<dbReference type="AlphaFoldDB" id="A0A0F9ED33"/>
<organism evidence="1">
    <name type="scientific">marine sediment metagenome</name>
    <dbReference type="NCBI Taxonomy" id="412755"/>
    <lineage>
        <taxon>unclassified sequences</taxon>
        <taxon>metagenomes</taxon>
        <taxon>ecological metagenomes</taxon>
    </lineage>
</organism>
<reference evidence="1" key="1">
    <citation type="journal article" date="2015" name="Nature">
        <title>Complex archaea that bridge the gap between prokaryotes and eukaryotes.</title>
        <authorList>
            <person name="Spang A."/>
            <person name="Saw J.H."/>
            <person name="Jorgensen S.L."/>
            <person name="Zaremba-Niedzwiedzka K."/>
            <person name="Martijn J."/>
            <person name="Lind A.E."/>
            <person name="van Eijk R."/>
            <person name="Schleper C."/>
            <person name="Guy L."/>
            <person name="Ettema T.J."/>
        </authorList>
    </citation>
    <scope>NUCLEOTIDE SEQUENCE</scope>
</reference>